<reference evidence="1 2" key="1">
    <citation type="submission" date="2015-09" db="EMBL/GenBank/DDBJ databases">
        <authorList>
            <consortium name="Pathogen Informatics"/>
        </authorList>
    </citation>
    <scope>NUCLEOTIDE SEQUENCE [LARGE SCALE GENOMIC DNA]</scope>
    <source>
        <strain evidence="1 2">2789STDY5834939</strain>
    </source>
</reference>
<dbReference type="PANTHER" id="PTHR34070">
    <property type="entry name" value="ARMADILLO-TYPE FOLD"/>
    <property type="match status" value="1"/>
</dbReference>
<evidence type="ECO:0000313" key="2">
    <source>
        <dbReference type="Proteomes" id="UP000095765"/>
    </source>
</evidence>
<dbReference type="Pfam" id="PF08713">
    <property type="entry name" value="DNA_alkylation"/>
    <property type="match status" value="1"/>
</dbReference>
<dbReference type="Gene3D" id="1.25.10.90">
    <property type="match status" value="1"/>
</dbReference>
<evidence type="ECO:0000313" key="1">
    <source>
        <dbReference type="EMBL" id="CUQ06772.1"/>
    </source>
</evidence>
<gene>
    <name evidence="1" type="ORF">ERS852551_02978</name>
</gene>
<dbReference type="AlphaFoldDB" id="A0A174TAI8"/>
<name>A0A174TAI8_9FIRM</name>
<dbReference type="OrthoDB" id="9784740at2"/>
<dbReference type="GeneID" id="72463641"/>
<accession>A0A174TAI8</accession>
<proteinExistence type="predicted"/>
<dbReference type="SUPFAM" id="SSF48371">
    <property type="entry name" value="ARM repeat"/>
    <property type="match status" value="1"/>
</dbReference>
<dbReference type="CDD" id="cd06561">
    <property type="entry name" value="AlkD_like"/>
    <property type="match status" value="1"/>
</dbReference>
<dbReference type="RefSeq" id="WP_024731320.1">
    <property type="nucleotide sequence ID" value="NZ_CABIWA010000033.1"/>
</dbReference>
<protein>
    <submittedName>
        <fullName evidence="1">DNA alkylation repair enzyme</fullName>
    </submittedName>
</protein>
<organism evidence="1 2">
    <name type="scientific">Anaerotruncus colihominis</name>
    <dbReference type="NCBI Taxonomy" id="169435"/>
    <lineage>
        <taxon>Bacteria</taxon>
        <taxon>Bacillati</taxon>
        <taxon>Bacillota</taxon>
        <taxon>Clostridia</taxon>
        <taxon>Eubacteriales</taxon>
        <taxon>Oscillospiraceae</taxon>
        <taxon>Anaerotruncus</taxon>
    </lineage>
</organism>
<dbReference type="EMBL" id="CZBE01000024">
    <property type="protein sequence ID" value="CUQ06772.1"/>
    <property type="molecule type" value="Genomic_DNA"/>
</dbReference>
<dbReference type="PANTHER" id="PTHR34070:SF1">
    <property type="entry name" value="DNA ALKYLATION REPAIR PROTEIN"/>
    <property type="match status" value="1"/>
</dbReference>
<dbReference type="InterPro" id="IPR016024">
    <property type="entry name" value="ARM-type_fold"/>
</dbReference>
<sequence>MTPQDYEALQARLRSLADPAYQAFQQKLVPDVTNLLGVRVPALRQLARELVRGDWRGYLEAARHDTYEETMLQGLVLGCARMEQNELFARLAAFVPHIDNWAVCDVTCGGLRAVGKCREQAAGFLTPYLSAPREFDVRFGVVMLMDHFIDEAYIDRVLEWLAGVHHEGYYVKMGVAWALSVCFIKFPRRTAVLLESGRLDEQTLRMAAQKLLDSNRVGAEVKAEIRTRRADRKKSQ</sequence>
<dbReference type="InterPro" id="IPR014825">
    <property type="entry name" value="DNA_alkylation"/>
</dbReference>
<dbReference type="Proteomes" id="UP000095765">
    <property type="component" value="Unassembled WGS sequence"/>
</dbReference>